<dbReference type="EMBL" id="PEBX01000010">
    <property type="protein sequence ID" value="PTQ57223.1"/>
    <property type="molecule type" value="Genomic_DNA"/>
</dbReference>
<keyword evidence="3" id="KW-0067">ATP-binding</keyword>
<evidence type="ECO:0000313" key="6">
    <source>
        <dbReference type="Proteomes" id="UP000244338"/>
    </source>
</evidence>
<dbReference type="Gene3D" id="3.40.50.300">
    <property type="entry name" value="P-loop containing nucleotide triphosphate hydrolases"/>
    <property type="match status" value="1"/>
</dbReference>
<dbReference type="Pfam" id="PF17866">
    <property type="entry name" value="AAA_lid_6"/>
    <property type="match status" value="1"/>
</dbReference>
<protein>
    <submittedName>
        <fullName evidence="5">Stage V sporulation protein whose disruption leads to the production of immature spores (SpoVK)</fullName>
    </submittedName>
</protein>
<dbReference type="InterPro" id="IPR000641">
    <property type="entry name" value="CbxX/CfxQ"/>
</dbReference>
<accession>A0A2R6Y3I1</accession>
<dbReference type="SUPFAM" id="SSF52540">
    <property type="entry name" value="P-loop containing nucleoside triphosphate hydrolases"/>
    <property type="match status" value="1"/>
</dbReference>
<dbReference type="InterPro" id="IPR027417">
    <property type="entry name" value="P-loop_NTPase"/>
</dbReference>
<evidence type="ECO:0000313" key="5">
    <source>
        <dbReference type="EMBL" id="PTQ57223.1"/>
    </source>
</evidence>
<evidence type="ECO:0000256" key="1">
    <source>
        <dbReference type="ARBA" id="ARBA00010378"/>
    </source>
</evidence>
<dbReference type="Gene3D" id="1.10.8.60">
    <property type="match status" value="1"/>
</dbReference>
<dbReference type="GO" id="GO:0005524">
    <property type="term" value="F:ATP binding"/>
    <property type="evidence" value="ECO:0007669"/>
    <property type="project" value="UniProtKB-KW"/>
</dbReference>
<feature type="domain" description="AAA+ ATPase" evidence="4">
    <location>
        <begin position="91"/>
        <end position="227"/>
    </location>
</feature>
<evidence type="ECO:0000256" key="3">
    <source>
        <dbReference type="ARBA" id="ARBA00022840"/>
    </source>
</evidence>
<dbReference type="CDD" id="cd00009">
    <property type="entry name" value="AAA"/>
    <property type="match status" value="1"/>
</dbReference>
<evidence type="ECO:0000259" key="4">
    <source>
        <dbReference type="SMART" id="SM00382"/>
    </source>
</evidence>
<dbReference type="SMART" id="SM00382">
    <property type="entry name" value="AAA"/>
    <property type="match status" value="1"/>
</dbReference>
<dbReference type="PANTHER" id="PTHR43392:SF2">
    <property type="entry name" value="AAA-TYPE ATPASE FAMILY PROTEIN _ ANKYRIN REPEAT FAMILY PROTEIN"/>
    <property type="match status" value="1"/>
</dbReference>
<comment type="caution">
    <text evidence="5">The sequence shown here is derived from an EMBL/GenBank/DDBJ whole genome shotgun (WGS) entry which is preliminary data.</text>
</comment>
<dbReference type="PANTHER" id="PTHR43392">
    <property type="entry name" value="AAA-TYPE ATPASE FAMILY PROTEIN / ANKYRIN REPEAT FAMILY PROTEIN"/>
    <property type="match status" value="1"/>
</dbReference>
<gene>
    <name evidence="5" type="ORF">BSOLF_1988</name>
</gene>
<dbReference type="InterPro" id="IPR003959">
    <property type="entry name" value="ATPase_AAA_core"/>
</dbReference>
<name>A0A2R6Y3I1_9BACL</name>
<dbReference type="PRINTS" id="PR00820">
    <property type="entry name" value="CBXXCFQX"/>
</dbReference>
<comment type="similarity">
    <text evidence="1">Belongs to the CbxX/CfxQ family.</text>
</comment>
<dbReference type="FunFam" id="3.40.50.300:FF:000216">
    <property type="entry name" value="Type VII secretion ATPase EccA"/>
    <property type="match status" value="1"/>
</dbReference>
<reference evidence="6" key="1">
    <citation type="journal article" date="2018" name="Sci. Rep.">
        <title>Lignite coal burning seam in the remote Altai Mountains harbors a hydrogen-driven thermophilic microbial community.</title>
        <authorList>
            <person name="Kadnikov V.V."/>
            <person name="Mardanov A.V."/>
            <person name="Ivasenko D.A."/>
            <person name="Antsiferov D.V."/>
            <person name="Beletsky A.V."/>
            <person name="Karnachuk O.V."/>
            <person name="Ravin N.V."/>
        </authorList>
    </citation>
    <scope>NUCLEOTIDE SEQUENCE [LARGE SCALE GENOMIC DNA]</scope>
</reference>
<proteinExistence type="inferred from homology"/>
<dbReference type="PRINTS" id="PR00819">
    <property type="entry name" value="CBXCFQXSUPER"/>
</dbReference>
<dbReference type="Pfam" id="PF00004">
    <property type="entry name" value="AAA"/>
    <property type="match status" value="1"/>
</dbReference>
<dbReference type="Proteomes" id="UP000244338">
    <property type="component" value="Unassembled WGS sequence"/>
</dbReference>
<dbReference type="GO" id="GO:0016887">
    <property type="term" value="F:ATP hydrolysis activity"/>
    <property type="evidence" value="ECO:0007669"/>
    <property type="project" value="InterPro"/>
</dbReference>
<dbReference type="AlphaFoldDB" id="A0A2R6Y3I1"/>
<sequence length="315" mass="36279">MRRVQQTSASQLSVLIQHAKKTFPSEAIKEQFLEVIDLYPDIIARDILIEVAEELDRLVALRSLKEMIYEWFATIVIQNRRRAFGLKESEHSYHMIFCGNPGTGKTTVARLMGRLFHALGVLSRGHLVEVERADLVGEYIGHTAQRTRELIRRAEGGILFIDEAYALTRGGEKDFGREAIDTLVKSMEDLRHRFILILAGYETEMNMFLRTNPGLPSRFPIILTFPDYQLEELLDIAERMSEVQEYRLDRSARIKLSEILRQEIQTGTRPFSNARFVRNVVERAIRRHAVRTVKSPALSRETLMTLKAEDFSAES</sequence>
<organism evidence="5 6">
    <name type="scientific">Candidatus Carbonibacillus altaicus</name>
    <dbReference type="NCBI Taxonomy" id="2163959"/>
    <lineage>
        <taxon>Bacteria</taxon>
        <taxon>Bacillati</taxon>
        <taxon>Bacillota</taxon>
        <taxon>Bacilli</taxon>
        <taxon>Bacillales</taxon>
        <taxon>Candidatus Carbonibacillus</taxon>
    </lineage>
</organism>
<dbReference type="InterPro" id="IPR041627">
    <property type="entry name" value="AAA_lid_6"/>
</dbReference>
<keyword evidence="2" id="KW-0547">Nucleotide-binding</keyword>
<dbReference type="InterPro" id="IPR000470">
    <property type="entry name" value="CbxX/CfqX_mono"/>
</dbReference>
<dbReference type="InterPro" id="IPR003593">
    <property type="entry name" value="AAA+_ATPase"/>
</dbReference>
<dbReference type="InterPro" id="IPR050773">
    <property type="entry name" value="CbxX/CfxQ_RuBisCO_ESX"/>
</dbReference>
<evidence type="ECO:0000256" key="2">
    <source>
        <dbReference type="ARBA" id="ARBA00022741"/>
    </source>
</evidence>